<accession>A0A0F2MLX0</accession>
<keyword evidence="1" id="KW-0812">Transmembrane</keyword>
<reference evidence="2 3" key="2">
    <citation type="journal article" date="2015" name="Eukaryot. Cell">
        <title>Asexual propagation of a virulent clone complex in a human and feline outbreak of sporotrichosis.</title>
        <authorList>
            <person name="Teixeira Mde M."/>
            <person name="Rodrigues A.M."/>
            <person name="Tsui C.K."/>
            <person name="de Almeida L.G."/>
            <person name="Van Diepeningen A.D."/>
            <person name="van den Ende B.G."/>
            <person name="Fernandes G.F."/>
            <person name="Kano R."/>
            <person name="Hamelin R.C."/>
            <person name="Lopes-Bezerra L.M."/>
            <person name="Vasconcelos A.T."/>
            <person name="de Hoog S."/>
            <person name="de Camargo Z.P."/>
            <person name="Felipe M.S."/>
        </authorList>
    </citation>
    <scope>NUCLEOTIDE SEQUENCE [LARGE SCALE GENOMIC DNA]</scope>
    <source>
        <strain evidence="2 3">1099-18</strain>
    </source>
</reference>
<protein>
    <submittedName>
        <fullName evidence="2">Uncharacterized protein</fullName>
    </submittedName>
</protein>
<evidence type="ECO:0000313" key="2">
    <source>
        <dbReference type="EMBL" id="KJR90029.1"/>
    </source>
</evidence>
<name>A0A0F2MLX0_SPOSC</name>
<feature type="transmembrane region" description="Helical" evidence="1">
    <location>
        <begin position="117"/>
        <end position="139"/>
    </location>
</feature>
<dbReference type="EMBL" id="AXCR01000001">
    <property type="protein sequence ID" value="KJR90029.1"/>
    <property type="molecule type" value="Genomic_DNA"/>
</dbReference>
<proteinExistence type="predicted"/>
<organism evidence="2 3">
    <name type="scientific">Sporothrix schenckii 1099-18</name>
    <dbReference type="NCBI Taxonomy" id="1397361"/>
    <lineage>
        <taxon>Eukaryota</taxon>
        <taxon>Fungi</taxon>
        <taxon>Dikarya</taxon>
        <taxon>Ascomycota</taxon>
        <taxon>Pezizomycotina</taxon>
        <taxon>Sordariomycetes</taxon>
        <taxon>Sordariomycetidae</taxon>
        <taxon>Ophiostomatales</taxon>
        <taxon>Ophiostomataceae</taxon>
        <taxon>Sporothrix</taxon>
    </lineage>
</organism>
<dbReference type="VEuPathDB" id="FungiDB:SPSK_06658"/>
<sequence>MLLHAPANPTPSYLFGFRFPIYVHGVRLTLISIISFLFPDSVRTWYDPKPATERRAKRGATGIYAVAAVPDLEAASTAHSTTSPTTPATANYDSPDGFRDFLAGTALVVLQLCELEVAITVFVLVLCFEMAVRNAVLWWHGGTQSLKRRPWIDWFNGFCIYIIAVARILAMAEPTVICKYDKSCHDGV</sequence>
<evidence type="ECO:0000256" key="1">
    <source>
        <dbReference type="SAM" id="Phobius"/>
    </source>
</evidence>
<dbReference type="KEGG" id="ssck:SPSK_06658"/>
<feature type="transmembrane region" description="Helical" evidence="1">
    <location>
        <begin position="21"/>
        <end position="38"/>
    </location>
</feature>
<dbReference type="Proteomes" id="UP000033710">
    <property type="component" value="Unassembled WGS sequence"/>
</dbReference>
<keyword evidence="1" id="KW-1133">Transmembrane helix</keyword>
<feature type="transmembrane region" description="Helical" evidence="1">
    <location>
        <begin position="151"/>
        <end position="170"/>
    </location>
</feature>
<comment type="caution">
    <text evidence="2">The sequence shown here is derived from an EMBL/GenBank/DDBJ whole genome shotgun (WGS) entry which is preliminary data.</text>
</comment>
<gene>
    <name evidence="2" type="ORF">SPSK_06658</name>
</gene>
<evidence type="ECO:0000313" key="3">
    <source>
        <dbReference type="Proteomes" id="UP000033710"/>
    </source>
</evidence>
<reference evidence="2 3" key="1">
    <citation type="journal article" date="2014" name="BMC Genomics">
        <title>Comparative genomics of the major fungal agents of human and animal Sporotrichosis: Sporothrix schenckii and Sporothrix brasiliensis.</title>
        <authorList>
            <person name="Teixeira M.M."/>
            <person name="de Almeida L.G."/>
            <person name="Kubitschek-Barreira P."/>
            <person name="Alves F.L."/>
            <person name="Kioshima E.S."/>
            <person name="Abadio A.K."/>
            <person name="Fernandes L."/>
            <person name="Derengowski L.S."/>
            <person name="Ferreira K.S."/>
            <person name="Souza R.C."/>
            <person name="Ruiz J.C."/>
            <person name="de Andrade N.C."/>
            <person name="Paes H.C."/>
            <person name="Nicola A.M."/>
            <person name="Albuquerque P."/>
            <person name="Gerber A.L."/>
            <person name="Martins V.P."/>
            <person name="Peconick L.D."/>
            <person name="Neto A.V."/>
            <person name="Chaucanez C.B."/>
            <person name="Silva P.A."/>
            <person name="Cunha O.L."/>
            <person name="de Oliveira F.F."/>
            <person name="dos Santos T.C."/>
            <person name="Barros A.L."/>
            <person name="Soares M.A."/>
            <person name="de Oliveira L.M."/>
            <person name="Marini M.M."/>
            <person name="Villalobos-Duno H."/>
            <person name="Cunha M.M."/>
            <person name="de Hoog S."/>
            <person name="da Silveira J.F."/>
            <person name="Henrissat B."/>
            <person name="Nino-Vega G.A."/>
            <person name="Cisalpino P.S."/>
            <person name="Mora-Montes H.M."/>
            <person name="Almeida S.R."/>
            <person name="Stajich J.E."/>
            <person name="Lopes-Bezerra L.M."/>
            <person name="Vasconcelos A.T."/>
            <person name="Felipe M.S."/>
        </authorList>
    </citation>
    <scope>NUCLEOTIDE SEQUENCE [LARGE SCALE GENOMIC DNA]</scope>
    <source>
        <strain evidence="2 3">1099-18</strain>
    </source>
</reference>
<dbReference type="GeneID" id="27668636"/>
<dbReference type="RefSeq" id="XP_016592705.1">
    <property type="nucleotide sequence ID" value="XM_016733359.1"/>
</dbReference>
<dbReference type="AlphaFoldDB" id="A0A0F2MLX0"/>
<dbReference type="OrthoDB" id="10336143at2759"/>
<keyword evidence="1" id="KW-0472">Membrane</keyword>